<organism evidence="2 3">
    <name type="scientific">Deinococcus radiopugnans ATCC 19172</name>
    <dbReference type="NCBI Taxonomy" id="585398"/>
    <lineage>
        <taxon>Bacteria</taxon>
        <taxon>Thermotogati</taxon>
        <taxon>Deinococcota</taxon>
        <taxon>Deinococci</taxon>
        <taxon>Deinococcales</taxon>
        <taxon>Deinococcaceae</taxon>
        <taxon>Deinococcus</taxon>
    </lineage>
</organism>
<reference evidence="2 3" key="1">
    <citation type="submission" date="2020-08" db="EMBL/GenBank/DDBJ databases">
        <title>Genomic Encyclopedia of Type Strains, Phase IV (KMG-IV): sequencing the most valuable type-strain genomes for metagenomic binning, comparative biology and taxonomic classification.</title>
        <authorList>
            <person name="Goeker M."/>
        </authorList>
    </citation>
    <scope>NUCLEOTIDE SEQUENCE [LARGE SCALE GENOMIC DNA]</scope>
    <source>
        <strain evidence="2 3">DSM 12027</strain>
    </source>
</reference>
<sequence>MAKGGLWVTDSEAAPLSAGALVSFCRLAAMRLAWLQAESTRRRKIALQLSRDATLESKIRTVARVFHVAPLTPRDVNDVLLPLRPDGRLTLILDHIFMGRTDCRRERAPVWGESSPSGRVPAPGTTTRRPPHPDAGGAPRWRGHSPGVVHLAASGEQWPCGPFVWWPCSEKQPVRIIGLSSEGMPKLPPRLAHSWSASLNLMICRADLKRGWNLTPA</sequence>
<protein>
    <submittedName>
        <fullName evidence="2">Uncharacterized protein</fullName>
    </submittedName>
</protein>
<keyword evidence="3" id="KW-1185">Reference proteome</keyword>
<accession>A0ABR6NXV4</accession>
<dbReference type="Proteomes" id="UP000629870">
    <property type="component" value="Unassembled WGS sequence"/>
</dbReference>
<gene>
    <name evidence="2" type="ORF">HNQ04_003557</name>
</gene>
<evidence type="ECO:0000313" key="2">
    <source>
        <dbReference type="EMBL" id="MBB6018279.1"/>
    </source>
</evidence>
<evidence type="ECO:0000256" key="1">
    <source>
        <dbReference type="SAM" id="MobiDB-lite"/>
    </source>
</evidence>
<comment type="caution">
    <text evidence="2">The sequence shown here is derived from an EMBL/GenBank/DDBJ whole genome shotgun (WGS) entry which is preliminary data.</text>
</comment>
<proteinExistence type="predicted"/>
<feature type="region of interest" description="Disordered" evidence="1">
    <location>
        <begin position="108"/>
        <end position="141"/>
    </location>
</feature>
<evidence type="ECO:0000313" key="3">
    <source>
        <dbReference type="Proteomes" id="UP000629870"/>
    </source>
</evidence>
<dbReference type="EMBL" id="JACHEW010000027">
    <property type="protein sequence ID" value="MBB6018279.1"/>
    <property type="molecule type" value="Genomic_DNA"/>
</dbReference>
<name>A0ABR6NXV4_9DEIO</name>